<evidence type="ECO:0000256" key="1">
    <source>
        <dbReference type="SAM" id="MobiDB-lite"/>
    </source>
</evidence>
<feature type="compositionally biased region" description="Low complexity" evidence="1">
    <location>
        <begin position="221"/>
        <end position="233"/>
    </location>
</feature>
<dbReference type="AlphaFoldDB" id="A0A914V7F6"/>
<sequence>MLPSAGIGHGGGFLRRRSGAQCRRCCRAVADVDGCRAQVSYMLIGFLVPSAHDRRRSPADRAASTSAGVARRCLPWRSTNKQTWRRLHARGGARPSHRTNRSGVLARGDERIFYTSETLLVVGLWRGGCGREVGQLRRRLLVRRRLLAAAADRRRCGAAYRCASLRCYQLTSSSETGTASGRRCVAAFITGGRRGARRRDIERGRTAARRSAAADNRRGLPAAASRAPPHKAASNGSARPVTWTARRRAPPLRLLTIDDDMGRKKIQDQKLQHTPSNSSAASLFPNGNSNGANITQSLFNQQLAAQFLNPSAMGYNGATNVPNLRNAGIRSNQEIDFNSQSSFGFTASELLQQAQQQPCEPSTSSNTSPNNVNRTRIPDNLSRNIANQLPLSLQSGNGGDFALNAGDLNALAVAASFNNGSSALTSPWMNSSGLHGLISSNADLESQSKQQQQRQQGNYVKLEPNSPAGGAADSAQAAMRPPFANAGSAVNGGQNDETPYSGAELALLGRSPPKRARVETVADWRAQQMT</sequence>
<proteinExistence type="predicted"/>
<feature type="region of interest" description="Disordered" evidence="1">
    <location>
        <begin position="444"/>
        <end position="530"/>
    </location>
</feature>
<accession>A0A914V7F6</accession>
<evidence type="ECO:0000313" key="2">
    <source>
        <dbReference type="Proteomes" id="UP000887566"/>
    </source>
</evidence>
<name>A0A914V7F6_9BILA</name>
<feature type="compositionally biased region" description="Low complexity" evidence="1">
    <location>
        <begin position="447"/>
        <end position="456"/>
    </location>
</feature>
<feature type="compositionally biased region" description="Low complexity" evidence="1">
    <location>
        <begin position="361"/>
        <end position="373"/>
    </location>
</feature>
<dbReference type="Proteomes" id="UP000887566">
    <property type="component" value="Unplaced"/>
</dbReference>
<organism evidence="2 3">
    <name type="scientific">Plectus sambesii</name>
    <dbReference type="NCBI Taxonomy" id="2011161"/>
    <lineage>
        <taxon>Eukaryota</taxon>
        <taxon>Metazoa</taxon>
        <taxon>Ecdysozoa</taxon>
        <taxon>Nematoda</taxon>
        <taxon>Chromadorea</taxon>
        <taxon>Plectida</taxon>
        <taxon>Plectina</taxon>
        <taxon>Plectoidea</taxon>
        <taxon>Plectidae</taxon>
        <taxon>Plectus</taxon>
    </lineage>
</organism>
<dbReference type="WBParaSite" id="PSAMB.scaffold15size126113.g385.t1">
    <property type="protein sequence ID" value="PSAMB.scaffold15size126113.g385.t1"/>
    <property type="gene ID" value="PSAMB.scaffold15size126113.g385"/>
</dbReference>
<keyword evidence="2" id="KW-1185">Reference proteome</keyword>
<protein>
    <submittedName>
        <fullName evidence="3">Uncharacterized protein</fullName>
    </submittedName>
</protein>
<feature type="compositionally biased region" description="Polar residues" evidence="1">
    <location>
        <begin position="351"/>
        <end position="360"/>
    </location>
</feature>
<feature type="region of interest" description="Disordered" evidence="1">
    <location>
        <begin position="195"/>
        <end position="249"/>
    </location>
</feature>
<feature type="region of interest" description="Disordered" evidence="1">
    <location>
        <begin position="351"/>
        <end position="377"/>
    </location>
</feature>
<reference evidence="3" key="1">
    <citation type="submission" date="2022-11" db="UniProtKB">
        <authorList>
            <consortium name="WormBaseParasite"/>
        </authorList>
    </citation>
    <scope>IDENTIFICATION</scope>
</reference>
<feature type="compositionally biased region" description="Low complexity" evidence="1">
    <location>
        <begin position="468"/>
        <end position="478"/>
    </location>
</feature>
<evidence type="ECO:0000313" key="3">
    <source>
        <dbReference type="WBParaSite" id="PSAMB.scaffold15size126113.g385.t1"/>
    </source>
</evidence>